<sequence>MVTQAGVSMSSFESFFRPDISSAFAQLSKAERLYAYHMSQAAWACALIAQQQTSPESRPLFSLIIEVWKSCGCNWEELARQTGASSTAVEAFLHFSAKVLSSLGNYEGDGDRKIVPEISVEEFSLICSISPTAQRIYEAISDRVLSSEPAALGFPGSGGANYLMGNGYLLQNTRLRKTRMENDRVLYQVLVVSANDHVPTEKRKKYGPIECQSNKMIEFKFGDHSHELKQVCIWLKRGLSVAYSEVERRYIEELINFFESGDIDIDKKACIKWIQNSNPVVEVWIGFLSGYRDPAGVRRSMEGIVAIQDRESSKHIDRLVAMAQDLIKLLPWVSSTGASEYGPFELDSYNRPEFLATNMLTVCDRQVAIGKAGPTYRDVRDRYGRKILYFVNRAAQMTSEDEKWGQAHARARFMILRQLVDYGDGILDLKPASLCEASTEPDDGIKEQSQDLKIVIDKEKIMSSGRRAISDLLLRLHIYKCTGDIETGIPDMERLSVVDGQYLA</sequence>
<comment type="caution">
    <text evidence="1">The sequence shown here is derived from an EMBL/GenBank/DDBJ whole genome shotgun (WGS) entry which is preliminary data.</text>
</comment>
<organism evidence="1 2">
    <name type="scientific">Lasiodiplodia mahajangana</name>
    <dbReference type="NCBI Taxonomy" id="1108764"/>
    <lineage>
        <taxon>Eukaryota</taxon>
        <taxon>Fungi</taxon>
        <taxon>Dikarya</taxon>
        <taxon>Ascomycota</taxon>
        <taxon>Pezizomycotina</taxon>
        <taxon>Dothideomycetes</taxon>
        <taxon>Dothideomycetes incertae sedis</taxon>
        <taxon>Botryosphaeriales</taxon>
        <taxon>Botryosphaeriaceae</taxon>
        <taxon>Lasiodiplodia</taxon>
    </lineage>
</organism>
<evidence type="ECO:0000313" key="1">
    <source>
        <dbReference type="EMBL" id="KAJ8129757.1"/>
    </source>
</evidence>
<dbReference type="Proteomes" id="UP001153332">
    <property type="component" value="Unassembled WGS sequence"/>
</dbReference>
<accession>A0ACC2JQH1</accession>
<reference evidence="1" key="1">
    <citation type="submission" date="2022-12" db="EMBL/GenBank/DDBJ databases">
        <title>Genome Sequence of Lasiodiplodia mahajangana.</title>
        <authorList>
            <person name="Buettner E."/>
        </authorList>
    </citation>
    <scope>NUCLEOTIDE SEQUENCE</scope>
    <source>
        <strain evidence="1">VT137</strain>
    </source>
</reference>
<keyword evidence="2" id="KW-1185">Reference proteome</keyword>
<protein>
    <submittedName>
        <fullName evidence="1">Uncharacterized protein</fullName>
    </submittedName>
</protein>
<name>A0ACC2JQH1_9PEZI</name>
<gene>
    <name evidence="1" type="ORF">O1611_g3871</name>
</gene>
<evidence type="ECO:0000313" key="2">
    <source>
        <dbReference type="Proteomes" id="UP001153332"/>
    </source>
</evidence>
<proteinExistence type="predicted"/>
<dbReference type="EMBL" id="JAPUUL010000669">
    <property type="protein sequence ID" value="KAJ8129757.1"/>
    <property type="molecule type" value="Genomic_DNA"/>
</dbReference>